<dbReference type="InterPro" id="IPR008551">
    <property type="entry name" value="TANGO2"/>
</dbReference>
<proteinExistence type="predicted"/>
<feature type="region of interest" description="Disordered" evidence="1">
    <location>
        <begin position="240"/>
        <end position="259"/>
    </location>
</feature>
<accession>A0A1I0G1H0</accession>
<keyword evidence="3" id="KW-1185">Reference proteome</keyword>
<dbReference type="OrthoDB" id="4380123at2"/>
<organism evidence="2 3">
    <name type="scientific">Marinobacter segnicrescens</name>
    <dbReference type="NCBI Taxonomy" id="430453"/>
    <lineage>
        <taxon>Bacteria</taxon>
        <taxon>Pseudomonadati</taxon>
        <taxon>Pseudomonadota</taxon>
        <taxon>Gammaproteobacteria</taxon>
        <taxon>Pseudomonadales</taxon>
        <taxon>Marinobacteraceae</taxon>
        <taxon>Marinobacter</taxon>
    </lineage>
</organism>
<dbReference type="Pfam" id="PF05742">
    <property type="entry name" value="TANGO2"/>
    <property type="match status" value="1"/>
</dbReference>
<dbReference type="RefSeq" id="WP_091853346.1">
    <property type="nucleotide sequence ID" value="NZ_FOHZ01000015.1"/>
</dbReference>
<gene>
    <name evidence="2" type="ORF">SAMN04487962_11534</name>
</gene>
<dbReference type="PANTHER" id="PTHR17985">
    <property type="entry name" value="SER/THR-RICH PROTEIN T10 IN DGCR REGION"/>
    <property type="match status" value="1"/>
</dbReference>
<dbReference type="AlphaFoldDB" id="A0A1I0G1H0"/>
<dbReference type="STRING" id="430453.SAMN04487962_11534"/>
<dbReference type="Proteomes" id="UP000198762">
    <property type="component" value="Unassembled WGS sequence"/>
</dbReference>
<dbReference type="EMBL" id="FOHZ01000015">
    <property type="protein sequence ID" value="SET64407.1"/>
    <property type="molecule type" value="Genomic_DNA"/>
</dbReference>
<protein>
    <submittedName>
        <fullName evidence="2">Uncharacterized conserved protein, contains NRDE domain</fullName>
    </submittedName>
</protein>
<reference evidence="3" key="1">
    <citation type="submission" date="2016-10" db="EMBL/GenBank/DDBJ databases">
        <authorList>
            <person name="Varghese N."/>
            <person name="Submissions S."/>
        </authorList>
    </citation>
    <scope>NUCLEOTIDE SEQUENCE [LARGE SCALE GENOMIC DNA]</scope>
    <source>
        <strain evidence="3">CGMCC 1.6489</strain>
    </source>
</reference>
<evidence type="ECO:0000313" key="2">
    <source>
        <dbReference type="EMBL" id="SET64407.1"/>
    </source>
</evidence>
<evidence type="ECO:0000313" key="3">
    <source>
        <dbReference type="Proteomes" id="UP000198762"/>
    </source>
</evidence>
<sequence>MCLILFAIDQHPEFPLVMAANRDEFYDRPTTPMHWWSGEQCLAGRDDRSGGTWLAVSRTGIITAVTNVREGSGEPGRLTRGKLPLLALEQPTDRLKQDLADNGNLYAGFNLVHLSDREGWYYSNRDAHPGRTLHRGTYGLSNHLLQSPWPKLVRLREQLRATLATCDPQHPDALHEALLEPLGDSTPAPDNLLPDTGVGLAQERFLSSPFIASDFYGTRASTVVTLGRNGEIRVTEQQWGREGTQGERQHFRWQRPTTG</sequence>
<name>A0A1I0G1H0_9GAMM</name>
<dbReference type="PANTHER" id="PTHR17985:SF8">
    <property type="entry name" value="TRANSPORT AND GOLGI ORGANIZATION PROTEIN 2 HOMOLOG"/>
    <property type="match status" value="1"/>
</dbReference>
<evidence type="ECO:0000256" key="1">
    <source>
        <dbReference type="SAM" id="MobiDB-lite"/>
    </source>
</evidence>